<evidence type="ECO:0000256" key="12">
    <source>
        <dbReference type="RuleBase" id="RU003357"/>
    </source>
</evidence>
<dbReference type="AlphaFoldDB" id="A0A5B9DZA5"/>
<dbReference type="KEGG" id="rgl:CS053_10850"/>
<evidence type="ECO:0000313" key="16">
    <source>
        <dbReference type="EMBL" id="QEE24939.1"/>
    </source>
</evidence>
<dbReference type="PROSITE" id="PS52016">
    <property type="entry name" value="TONB_DEPENDENT_REC_3"/>
    <property type="match status" value="1"/>
</dbReference>
<keyword evidence="4" id="KW-0410">Iron transport</keyword>
<evidence type="ECO:0000259" key="15">
    <source>
        <dbReference type="Pfam" id="PF07715"/>
    </source>
</evidence>
<evidence type="ECO:0000256" key="1">
    <source>
        <dbReference type="ARBA" id="ARBA00004571"/>
    </source>
</evidence>
<evidence type="ECO:0000256" key="3">
    <source>
        <dbReference type="ARBA" id="ARBA00022452"/>
    </source>
</evidence>
<evidence type="ECO:0000256" key="5">
    <source>
        <dbReference type="ARBA" id="ARBA00022692"/>
    </source>
</evidence>
<feature type="domain" description="TonB-dependent receptor-like beta-barrel" evidence="14">
    <location>
        <begin position="317"/>
        <end position="717"/>
    </location>
</feature>
<dbReference type="GO" id="GO:0009279">
    <property type="term" value="C:cell outer membrane"/>
    <property type="evidence" value="ECO:0007669"/>
    <property type="project" value="UniProtKB-SubCell"/>
</dbReference>
<keyword evidence="2 11" id="KW-0813">Transport</keyword>
<name>A0A5B9DZA5_9GAMM</name>
<evidence type="ECO:0000256" key="11">
    <source>
        <dbReference type="PROSITE-ProRule" id="PRU01360"/>
    </source>
</evidence>
<dbReference type="InterPro" id="IPR036942">
    <property type="entry name" value="Beta-barrel_TonB_sf"/>
</dbReference>
<evidence type="ECO:0000313" key="17">
    <source>
        <dbReference type="Proteomes" id="UP000321807"/>
    </source>
</evidence>
<comment type="subcellular location">
    <subcellularLocation>
        <location evidence="1 11">Cell outer membrane</location>
        <topology evidence="1 11">Multi-pass membrane protein</topology>
    </subcellularLocation>
</comment>
<keyword evidence="5 11" id="KW-0812">Transmembrane</keyword>
<protein>
    <submittedName>
        <fullName evidence="16">TonB-dependent receptor</fullName>
    </submittedName>
</protein>
<keyword evidence="6" id="KW-0408">Iron</keyword>
<sequence>MHDISKPLRCTLLASAMIAAFPLSSGIAWAQDQSAATNAAGATKGTSGKKGDETSATALPTVIVTAQKRTQDIRKVPSSISVVGSEKMENQHVASLVDLAGSLPGVQIDSSGSPGLTSIAIRGISSLGQGSVVGTYIDDSPLGSSSNFANGSLLELDLLPYDLDRIEVLRGPQGTLYGAGAMGGLVKYVLKEPDVDSTTGEVGGGISSISGGSGTGWDGRASVNLPLIQDKLGITASVSENRTPGYVDNAVTGQNGINAVTQKSGRLALLWEPNDDVKLKVSALHQSVNADDIGVIPLDPVTQQPIYGDQKTGTALPQPFRKQVNFYSATLNWNLQWADFTSATSYSTSAVDRAADLSVTFGPLFPLVGLPEGLSAFDGKYDLKKVTQEFRLASKPDDHFEWLVGTFFTHETSHNLQSETAQAMDGSSIAGLDPLYAASLPSTYKEAALFGDFTYKFTDSFDVTGGLRYARNEQTFEQKVTGGEGLIVPLGDNSGHSAQNVLTWMLSPEYHLNDDSMLYVRAATGYRPGGPNFAVPGVPPSVRSDTLINYEAGWKSLFFDKKASIDFDIYDINWRNIQVGATTPNGAISYVVNGGTATSRGAELSTALMPTQGLRLGLNAAYTDAYLTQDVPSLDGKNGDSLPGIPRFNWAFTTDYYFSLPNAWAGHVGGDYRWTGKRLSNVNSNPYTYREGSYGVLDLYADISRDIWKVQFYVKNLTNAHPHLNIGYLQNGATGAVADLQSYLLQPRTVGVEFDVQF</sequence>
<keyword evidence="10 11" id="KW-0998">Cell outer membrane</keyword>
<gene>
    <name evidence="16" type="ORF">CS053_10850</name>
</gene>
<evidence type="ECO:0000256" key="10">
    <source>
        <dbReference type="ARBA" id="ARBA00023237"/>
    </source>
</evidence>
<keyword evidence="9 11" id="KW-0472">Membrane</keyword>
<dbReference type="InterPro" id="IPR039426">
    <property type="entry name" value="TonB-dep_rcpt-like"/>
</dbReference>
<feature type="signal peptide" evidence="13">
    <location>
        <begin position="1"/>
        <end position="30"/>
    </location>
</feature>
<dbReference type="Proteomes" id="UP000321807">
    <property type="component" value="Chromosome"/>
</dbReference>
<evidence type="ECO:0000256" key="6">
    <source>
        <dbReference type="ARBA" id="ARBA00023004"/>
    </source>
</evidence>
<dbReference type="Pfam" id="PF00593">
    <property type="entry name" value="TonB_dep_Rec_b-barrel"/>
    <property type="match status" value="1"/>
</dbReference>
<dbReference type="InterPro" id="IPR012910">
    <property type="entry name" value="Plug_dom"/>
</dbReference>
<organism evidence="16 17">
    <name type="scientific">Rhodanobacter glycinis</name>
    <dbReference type="NCBI Taxonomy" id="582702"/>
    <lineage>
        <taxon>Bacteria</taxon>
        <taxon>Pseudomonadati</taxon>
        <taxon>Pseudomonadota</taxon>
        <taxon>Gammaproteobacteria</taxon>
        <taxon>Lysobacterales</taxon>
        <taxon>Rhodanobacteraceae</taxon>
        <taxon>Rhodanobacter</taxon>
    </lineage>
</organism>
<dbReference type="SUPFAM" id="SSF56935">
    <property type="entry name" value="Porins"/>
    <property type="match status" value="1"/>
</dbReference>
<evidence type="ECO:0000259" key="14">
    <source>
        <dbReference type="Pfam" id="PF00593"/>
    </source>
</evidence>
<dbReference type="EMBL" id="CP042807">
    <property type="protein sequence ID" value="QEE24939.1"/>
    <property type="molecule type" value="Genomic_DNA"/>
</dbReference>
<evidence type="ECO:0000256" key="8">
    <source>
        <dbReference type="ARBA" id="ARBA00023077"/>
    </source>
</evidence>
<evidence type="ECO:0000256" key="4">
    <source>
        <dbReference type="ARBA" id="ARBA00022496"/>
    </source>
</evidence>
<feature type="chain" id="PRO_5023037725" evidence="13">
    <location>
        <begin position="31"/>
        <end position="758"/>
    </location>
</feature>
<evidence type="ECO:0000256" key="9">
    <source>
        <dbReference type="ARBA" id="ARBA00023136"/>
    </source>
</evidence>
<reference evidence="16 17" key="1">
    <citation type="submission" date="2019-08" db="EMBL/GenBank/DDBJ databases">
        <title>Complete genome sequence of Rhodanobacter glycinis strain T01E-68 isolated from tomato root.</title>
        <authorList>
            <person name="Weon H.-Y."/>
            <person name="Lee S.A."/>
        </authorList>
    </citation>
    <scope>NUCLEOTIDE SEQUENCE [LARGE SCALE GENOMIC DNA]</scope>
    <source>
        <strain evidence="16 17">T01E-68</strain>
    </source>
</reference>
<dbReference type="PANTHER" id="PTHR32552">
    <property type="entry name" value="FERRICHROME IRON RECEPTOR-RELATED"/>
    <property type="match status" value="1"/>
</dbReference>
<keyword evidence="16" id="KW-0675">Receptor</keyword>
<keyword evidence="13" id="KW-0732">Signal</keyword>
<feature type="domain" description="TonB-dependent receptor plug" evidence="15">
    <location>
        <begin position="73"/>
        <end position="184"/>
    </location>
</feature>
<evidence type="ECO:0000256" key="2">
    <source>
        <dbReference type="ARBA" id="ARBA00022448"/>
    </source>
</evidence>
<dbReference type="PANTHER" id="PTHR32552:SF81">
    <property type="entry name" value="TONB-DEPENDENT OUTER MEMBRANE RECEPTOR"/>
    <property type="match status" value="1"/>
</dbReference>
<proteinExistence type="inferred from homology"/>
<comment type="similarity">
    <text evidence="11 12">Belongs to the TonB-dependent receptor family.</text>
</comment>
<dbReference type="CDD" id="cd01347">
    <property type="entry name" value="ligand_gated_channel"/>
    <property type="match status" value="1"/>
</dbReference>
<accession>A0A5B9DZA5</accession>
<dbReference type="Gene3D" id="2.40.170.20">
    <property type="entry name" value="TonB-dependent receptor, beta-barrel domain"/>
    <property type="match status" value="1"/>
</dbReference>
<dbReference type="Pfam" id="PF07715">
    <property type="entry name" value="Plug"/>
    <property type="match status" value="1"/>
</dbReference>
<keyword evidence="8 12" id="KW-0798">TonB box</keyword>
<keyword evidence="3 11" id="KW-1134">Transmembrane beta strand</keyword>
<evidence type="ECO:0000256" key="7">
    <source>
        <dbReference type="ARBA" id="ARBA00023065"/>
    </source>
</evidence>
<keyword evidence="7" id="KW-0406">Ion transport</keyword>
<dbReference type="GO" id="GO:0006826">
    <property type="term" value="P:iron ion transport"/>
    <property type="evidence" value="ECO:0007669"/>
    <property type="project" value="UniProtKB-KW"/>
</dbReference>
<dbReference type="RefSeq" id="WP_147627436.1">
    <property type="nucleotide sequence ID" value="NZ_CP042807.1"/>
</dbReference>
<dbReference type="InterPro" id="IPR000531">
    <property type="entry name" value="Beta-barrel_TonB"/>
</dbReference>
<evidence type="ECO:0000256" key="13">
    <source>
        <dbReference type="SAM" id="SignalP"/>
    </source>
</evidence>